<sequence length="122" mass="13912">METPCTSNCHRVFKSVKKFVTMLNDFFTFYYSAIDTSPLSNYVMHPFWNQVVKLVPKWLAPNLLTFTGFLLTSVNAILLAVYDYNFSASSDLDQTTLPVPRWVWLVCAINHFLAHTLGKIGA</sequence>
<evidence type="ECO:0000256" key="1">
    <source>
        <dbReference type="ARBA" id="ARBA00004370"/>
    </source>
</evidence>
<feature type="transmembrane region" description="Helical" evidence="4">
    <location>
        <begin position="63"/>
        <end position="82"/>
    </location>
</feature>
<dbReference type="GO" id="GO:0004307">
    <property type="term" value="F:ethanolaminephosphotransferase activity"/>
    <property type="evidence" value="ECO:0007669"/>
    <property type="project" value="TreeGrafter"/>
</dbReference>
<dbReference type="PANTHER" id="PTHR10414">
    <property type="entry name" value="ETHANOLAMINEPHOSPHOTRANSFERASE"/>
    <property type="match status" value="1"/>
</dbReference>
<reference evidence="5 6" key="1">
    <citation type="journal article" date="2019" name="Sci. Rep.">
        <title>Orb-weaving spider Araneus ventricosus genome elucidates the spidroin gene catalogue.</title>
        <authorList>
            <person name="Kono N."/>
            <person name="Nakamura H."/>
            <person name="Ohtoshi R."/>
            <person name="Moran D.A.P."/>
            <person name="Shinohara A."/>
            <person name="Yoshida Y."/>
            <person name="Fujiwara M."/>
            <person name="Mori M."/>
            <person name="Tomita M."/>
            <person name="Arakawa K."/>
        </authorList>
    </citation>
    <scope>NUCLEOTIDE SEQUENCE [LARGE SCALE GENOMIC DNA]</scope>
</reference>
<dbReference type="PANTHER" id="PTHR10414:SF71">
    <property type="entry name" value="FI05338P"/>
    <property type="match status" value="1"/>
</dbReference>
<dbReference type="AlphaFoldDB" id="A0A4Y2UEZ0"/>
<dbReference type="InterPro" id="IPR014472">
    <property type="entry name" value="CHOPT"/>
</dbReference>
<dbReference type="Proteomes" id="UP000499080">
    <property type="component" value="Unassembled WGS sequence"/>
</dbReference>
<gene>
    <name evidence="5" type="primary">SELENOI_1</name>
    <name evidence="5" type="ORF">AVEN_267286_1</name>
</gene>
<keyword evidence="6" id="KW-1185">Reference proteome</keyword>
<dbReference type="GO" id="GO:0005789">
    <property type="term" value="C:endoplasmic reticulum membrane"/>
    <property type="evidence" value="ECO:0007669"/>
    <property type="project" value="TreeGrafter"/>
</dbReference>
<name>A0A4Y2UEZ0_ARAVE</name>
<dbReference type="OrthoDB" id="196717at2759"/>
<dbReference type="Gene3D" id="1.20.120.1760">
    <property type="match status" value="1"/>
</dbReference>
<dbReference type="GO" id="GO:0006646">
    <property type="term" value="P:phosphatidylethanolamine biosynthetic process"/>
    <property type="evidence" value="ECO:0007669"/>
    <property type="project" value="TreeGrafter"/>
</dbReference>
<organism evidence="5 6">
    <name type="scientific">Araneus ventricosus</name>
    <name type="common">Orbweaver spider</name>
    <name type="synonym">Epeira ventricosa</name>
    <dbReference type="NCBI Taxonomy" id="182803"/>
    <lineage>
        <taxon>Eukaryota</taxon>
        <taxon>Metazoa</taxon>
        <taxon>Ecdysozoa</taxon>
        <taxon>Arthropoda</taxon>
        <taxon>Chelicerata</taxon>
        <taxon>Arachnida</taxon>
        <taxon>Araneae</taxon>
        <taxon>Araneomorphae</taxon>
        <taxon>Entelegynae</taxon>
        <taxon>Araneoidea</taxon>
        <taxon>Araneidae</taxon>
        <taxon>Araneus</taxon>
    </lineage>
</organism>
<accession>A0A4Y2UEZ0</accession>
<comment type="caution">
    <text evidence="5">The sequence shown here is derived from an EMBL/GenBank/DDBJ whole genome shotgun (WGS) entry which is preliminary data.</text>
</comment>
<evidence type="ECO:0000256" key="3">
    <source>
        <dbReference type="ARBA" id="ARBA00023136"/>
    </source>
</evidence>
<evidence type="ECO:0000256" key="2">
    <source>
        <dbReference type="ARBA" id="ARBA00010441"/>
    </source>
</evidence>
<protein>
    <submittedName>
        <fullName evidence="5">Ethanolaminephosphotransferase 1</fullName>
    </submittedName>
</protein>
<dbReference type="EMBL" id="BGPR01035637">
    <property type="protein sequence ID" value="GBO10571.1"/>
    <property type="molecule type" value="Genomic_DNA"/>
</dbReference>
<evidence type="ECO:0000313" key="6">
    <source>
        <dbReference type="Proteomes" id="UP000499080"/>
    </source>
</evidence>
<keyword evidence="5" id="KW-0808">Transferase</keyword>
<dbReference type="GO" id="GO:0005794">
    <property type="term" value="C:Golgi apparatus"/>
    <property type="evidence" value="ECO:0007669"/>
    <property type="project" value="TreeGrafter"/>
</dbReference>
<comment type="subcellular location">
    <subcellularLocation>
        <location evidence="1">Membrane</location>
    </subcellularLocation>
</comment>
<evidence type="ECO:0000256" key="4">
    <source>
        <dbReference type="SAM" id="Phobius"/>
    </source>
</evidence>
<proteinExistence type="inferred from homology"/>
<comment type="similarity">
    <text evidence="2">Belongs to the CDP-alcohol phosphatidyltransferase class-I family.</text>
</comment>
<keyword evidence="3 4" id="KW-0472">Membrane</keyword>
<keyword evidence="4" id="KW-0812">Transmembrane</keyword>
<evidence type="ECO:0000313" key="5">
    <source>
        <dbReference type="EMBL" id="GBO10571.1"/>
    </source>
</evidence>
<dbReference type="InterPro" id="IPR043130">
    <property type="entry name" value="CDP-OH_PTrfase_TM_dom"/>
</dbReference>
<keyword evidence="4" id="KW-1133">Transmembrane helix</keyword>